<dbReference type="SMART" id="SM00028">
    <property type="entry name" value="TPR"/>
    <property type="match status" value="4"/>
</dbReference>
<dbReference type="KEGG" id="fll:EI427_06000"/>
<dbReference type="Proteomes" id="UP000267268">
    <property type="component" value="Chromosome 1"/>
</dbReference>
<dbReference type="EMBL" id="CP034562">
    <property type="protein sequence ID" value="AZQ61803.1"/>
    <property type="molecule type" value="Genomic_DNA"/>
</dbReference>
<keyword evidence="3" id="KW-0472">Membrane</keyword>
<protein>
    <submittedName>
        <fullName evidence="6">Tetratricopeptide repeat protein</fullName>
    </submittedName>
</protein>
<keyword evidence="4" id="KW-0732">Signal</keyword>
<keyword evidence="1" id="KW-0378">Hydrolase</keyword>
<evidence type="ECO:0000256" key="1">
    <source>
        <dbReference type="ARBA" id="ARBA00022801"/>
    </source>
</evidence>
<evidence type="ECO:0000313" key="6">
    <source>
        <dbReference type="EMBL" id="AZQ61803.1"/>
    </source>
</evidence>
<dbReference type="Gene3D" id="1.25.40.10">
    <property type="entry name" value="Tetratricopeptide repeat domain"/>
    <property type="match status" value="2"/>
</dbReference>
<dbReference type="SUPFAM" id="SSF48452">
    <property type="entry name" value="TPR-like"/>
    <property type="match status" value="2"/>
</dbReference>
<dbReference type="InterPro" id="IPR052016">
    <property type="entry name" value="Bact_Sigma-Reg"/>
</dbReference>
<dbReference type="InterPro" id="IPR036457">
    <property type="entry name" value="PPM-type-like_dom_sf"/>
</dbReference>
<gene>
    <name evidence="6" type="ORF">EI427_06000</name>
</gene>
<organism evidence="6 7">
    <name type="scientific">Flammeovirga pectinis</name>
    <dbReference type="NCBI Taxonomy" id="2494373"/>
    <lineage>
        <taxon>Bacteria</taxon>
        <taxon>Pseudomonadati</taxon>
        <taxon>Bacteroidota</taxon>
        <taxon>Cytophagia</taxon>
        <taxon>Cytophagales</taxon>
        <taxon>Flammeovirgaceae</taxon>
        <taxon>Flammeovirga</taxon>
    </lineage>
</organism>
<feature type="repeat" description="TPR" evidence="2">
    <location>
        <begin position="288"/>
        <end position="321"/>
    </location>
</feature>
<dbReference type="InterPro" id="IPR019734">
    <property type="entry name" value="TPR_rpt"/>
</dbReference>
<dbReference type="RefSeq" id="WP_126612670.1">
    <property type="nucleotide sequence ID" value="NZ_CP034562.1"/>
</dbReference>
<dbReference type="PANTHER" id="PTHR43156:SF9">
    <property type="entry name" value="HAMP DOMAIN-CONTAINING PROTEIN"/>
    <property type="match status" value="1"/>
</dbReference>
<proteinExistence type="predicted"/>
<sequence length="730" mass="84121">MTDNRFFKHIILFLLLLFGLSLNATTEDENSGNTSIINDSLFNKYDSKKVGAFLTKGHLDSAKNYLDDHLYLLDEDGDFEDKFYVASQYCTYYEDIGKLDSAEQFCQLALNISEDKLNFDYISKANTNLATLYTSQGKTETALNLLKTAYEIQLQNEDVVDLAFTLNNIGFIYFQHKEYIHAFEVFNEILDIEVDSTSERLEFIKANALLNMADIHYEFNEYDALRHLLIKLDKMQVFTMNKDFEGFIYLSLLKGKLAMGLNDMALAKKIFLLTVRESNKKEFPQPKLNSYFSIGNYYYKLKDYTSAYDAYERAYVISKNNRLLDFEYQVSLKLALTLKQINKDQSIYFFQKSINLSDSLFNQQKTAAVADMQAFHEVELQKEQNDVLRVRDHDNSKKLDEQKKFIEMSIVIVVLLLIFTYYIYLNQRKTKKLNLKLSSAFRELEMANIEVESVNSELLIKNDVLRDTLEHSKQQGKQLNYQHAKISSSIKSAHLIQSSILPSDKGITNAFPKNFIFNQPKDVVSGDFYWFTEQEGWKIYACIDCTGHGVPGALMSMMASSSLYEIVRGKKILSPGKILGELNNIVVRNLQQDTNDNNDGMDMTLIAIKGNVLKYAGAKNPLYIVRDSLIYKLAGTRKSIGGELDLVYEEHEWLLEKGDNLFMATDGYQDQFGGEKTRKFMVKRLRELYVEIATLPSSEQKVVLANTINKWMEEGQWEQIDDMLIIGIKI</sequence>
<reference evidence="6 7" key="1">
    <citation type="submission" date="2018-12" db="EMBL/GenBank/DDBJ databases">
        <title>Flammeovirga pectinis sp. nov., isolated from the gut of the Korean scallop, Patinopecten yessoensis.</title>
        <authorList>
            <person name="Bae J.-W."/>
            <person name="Jeong Y.-S."/>
            <person name="Kang W."/>
        </authorList>
    </citation>
    <scope>NUCLEOTIDE SEQUENCE [LARGE SCALE GENOMIC DNA]</scope>
    <source>
        <strain evidence="6 7">L12M1</strain>
    </source>
</reference>
<evidence type="ECO:0000313" key="7">
    <source>
        <dbReference type="Proteomes" id="UP000267268"/>
    </source>
</evidence>
<dbReference type="Gene3D" id="3.60.40.10">
    <property type="entry name" value="PPM-type phosphatase domain"/>
    <property type="match status" value="1"/>
</dbReference>
<keyword evidence="3" id="KW-0812">Transmembrane</keyword>
<dbReference type="InterPro" id="IPR011990">
    <property type="entry name" value="TPR-like_helical_dom_sf"/>
</dbReference>
<feature type="signal peptide" evidence="4">
    <location>
        <begin position="1"/>
        <end position="24"/>
    </location>
</feature>
<dbReference type="PANTHER" id="PTHR43156">
    <property type="entry name" value="STAGE II SPORULATION PROTEIN E-RELATED"/>
    <property type="match status" value="1"/>
</dbReference>
<accession>A0A3Q9FKI7</accession>
<keyword evidence="7" id="KW-1185">Reference proteome</keyword>
<dbReference type="GO" id="GO:0016791">
    <property type="term" value="F:phosphatase activity"/>
    <property type="evidence" value="ECO:0007669"/>
    <property type="project" value="TreeGrafter"/>
</dbReference>
<keyword evidence="2" id="KW-0802">TPR repeat</keyword>
<dbReference type="AlphaFoldDB" id="A0A3Q9FKI7"/>
<dbReference type="SMART" id="SM00331">
    <property type="entry name" value="PP2C_SIG"/>
    <property type="match status" value="1"/>
</dbReference>
<evidence type="ECO:0000259" key="5">
    <source>
        <dbReference type="SMART" id="SM00331"/>
    </source>
</evidence>
<dbReference type="Pfam" id="PF13181">
    <property type="entry name" value="TPR_8"/>
    <property type="match status" value="1"/>
</dbReference>
<dbReference type="InterPro" id="IPR001932">
    <property type="entry name" value="PPM-type_phosphatase-like_dom"/>
</dbReference>
<dbReference type="OrthoDB" id="973084at2"/>
<feature type="chain" id="PRO_5018622059" evidence="4">
    <location>
        <begin position="25"/>
        <end position="730"/>
    </location>
</feature>
<dbReference type="Pfam" id="PF13424">
    <property type="entry name" value="TPR_12"/>
    <property type="match status" value="1"/>
</dbReference>
<keyword evidence="3" id="KW-1133">Transmembrane helix</keyword>
<dbReference type="Pfam" id="PF07228">
    <property type="entry name" value="SpoIIE"/>
    <property type="match status" value="1"/>
</dbReference>
<name>A0A3Q9FKI7_9BACT</name>
<evidence type="ECO:0000256" key="4">
    <source>
        <dbReference type="SAM" id="SignalP"/>
    </source>
</evidence>
<feature type="domain" description="PPM-type phosphatase" evidence="5">
    <location>
        <begin position="511"/>
        <end position="730"/>
    </location>
</feature>
<evidence type="ECO:0000256" key="3">
    <source>
        <dbReference type="SAM" id="Phobius"/>
    </source>
</evidence>
<feature type="repeat" description="TPR" evidence="2">
    <location>
        <begin position="163"/>
        <end position="196"/>
    </location>
</feature>
<evidence type="ECO:0000256" key="2">
    <source>
        <dbReference type="PROSITE-ProRule" id="PRU00339"/>
    </source>
</evidence>
<feature type="transmembrane region" description="Helical" evidence="3">
    <location>
        <begin position="405"/>
        <end position="425"/>
    </location>
</feature>
<dbReference type="PROSITE" id="PS50005">
    <property type="entry name" value="TPR"/>
    <property type="match status" value="2"/>
</dbReference>